<name>A0ABX8BD79_9ACTN</name>
<dbReference type="Gene3D" id="1.10.630.10">
    <property type="entry name" value="Cytochrome P450"/>
    <property type="match status" value="1"/>
</dbReference>
<dbReference type="EC" id="1.6.2.4" evidence="12"/>
<dbReference type="RefSeq" id="WP_277615485.1">
    <property type="nucleotide sequence ID" value="NZ_CP074133.1"/>
</dbReference>
<dbReference type="InterPro" id="IPR017938">
    <property type="entry name" value="Riboflavin_synthase-like_b-brl"/>
</dbReference>
<proteinExistence type="inferred from homology"/>
<dbReference type="PROSITE" id="PS50902">
    <property type="entry name" value="FLAVODOXIN_LIKE"/>
    <property type="match status" value="1"/>
</dbReference>
<dbReference type="InterPro" id="IPR036396">
    <property type="entry name" value="Cyt_P450_sf"/>
</dbReference>
<dbReference type="Gene3D" id="3.40.50.360">
    <property type="match status" value="1"/>
</dbReference>
<keyword evidence="2 12" id="KW-0813">Transport</keyword>
<dbReference type="InterPro" id="IPR003097">
    <property type="entry name" value="CysJ-like_FAD-binding"/>
</dbReference>
<comment type="catalytic activity">
    <reaction evidence="12">
        <text>2 oxidized [cytochrome P450] + NADPH = 2 reduced [cytochrome P450] + NADP(+) + H(+)</text>
        <dbReference type="Rhea" id="RHEA:24040"/>
        <dbReference type="Rhea" id="RHEA-COMP:14627"/>
        <dbReference type="Rhea" id="RHEA-COMP:14628"/>
        <dbReference type="ChEBI" id="CHEBI:15378"/>
        <dbReference type="ChEBI" id="CHEBI:55376"/>
        <dbReference type="ChEBI" id="CHEBI:57783"/>
        <dbReference type="ChEBI" id="CHEBI:58349"/>
        <dbReference type="ChEBI" id="CHEBI:60344"/>
        <dbReference type="EC" id="1.6.2.4"/>
    </reaction>
</comment>
<dbReference type="Gene3D" id="3.40.50.80">
    <property type="entry name" value="Nucleotide-binding domain of ferredoxin-NADP reductase (FNR) module"/>
    <property type="match status" value="1"/>
</dbReference>
<organism evidence="15 16">
    <name type="scientific">Nocardiopsis changdeensis</name>
    <dbReference type="NCBI Taxonomy" id="2831969"/>
    <lineage>
        <taxon>Bacteria</taxon>
        <taxon>Bacillati</taxon>
        <taxon>Actinomycetota</taxon>
        <taxon>Actinomycetes</taxon>
        <taxon>Streptosporangiales</taxon>
        <taxon>Nocardiopsidaceae</taxon>
        <taxon>Nocardiopsis</taxon>
    </lineage>
</organism>
<evidence type="ECO:0000256" key="2">
    <source>
        <dbReference type="ARBA" id="ARBA00022448"/>
    </source>
</evidence>
<evidence type="ECO:0000256" key="8">
    <source>
        <dbReference type="ARBA" id="ARBA00022857"/>
    </source>
</evidence>
<dbReference type="InterPro" id="IPR001128">
    <property type="entry name" value="Cyt_P450"/>
</dbReference>
<dbReference type="CDD" id="cd11068">
    <property type="entry name" value="CYP120A1"/>
    <property type="match status" value="1"/>
</dbReference>
<dbReference type="Pfam" id="PF00067">
    <property type="entry name" value="p450"/>
    <property type="match status" value="1"/>
</dbReference>
<comment type="catalytic activity">
    <reaction evidence="12">
        <text>an organic molecule + reduced [NADPH--hemoprotein reductase] + O2 = an alcohol + oxidized [NADPH--hemoprotein reductase] + H2O + H(+)</text>
        <dbReference type="Rhea" id="RHEA:17149"/>
        <dbReference type="Rhea" id="RHEA-COMP:11964"/>
        <dbReference type="Rhea" id="RHEA-COMP:11965"/>
        <dbReference type="ChEBI" id="CHEBI:15377"/>
        <dbReference type="ChEBI" id="CHEBI:15378"/>
        <dbReference type="ChEBI" id="CHEBI:15379"/>
        <dbReference type="ChEBI" id="CHEBI:30879"/>
        <dbReference type="ChEBI" id="CHEBI:57618"/>
        <dbReference type="ChEBI" id="CHEBI:58210"/>
        <dbReference type="ChEBI" id="CHEBI:142491"/>
        <dbReference type="EC" id="1.14.14.1"/>
    </reaction>
</comment>
<dbReference type="Proteomes" id="UP000676079">
    <property type="component" value="Chromosome"/>
</dbReference>
<feature type="domain" description="FAD-binding FR-type" evidence="14">
    <location>
        <begin position="678"/>
        <end position="911"/>
    </location>
</feature>
<dbReference type="SUPFAM" id="SSF63380">
    <property type="entry name" value="Riboflavin synthase domain-like"/>
    <property type="match status" value="1"/>
</dbReference>
<accession>A0ABX8BD79</accession>
<keyword evidence="12" id="KW-0249">Electron transport</keyword>
<dbReference type="InterPro" id="IPR029039">
    <property type="entry name" value="Flavoprotein-like_sf"/>
</dbReference>
<dbReference type="InterPro" id="IPR001433">
    <property type="entry name" value="OxRdtase_FAD/NAD-bd"/>
</dbReference>
<comment type="cofactor">
    <cofactor evidence="12">
        <name>heme</name>
        <dbReference type="ChEBI" id="CHEBI:30413"/>
    </cofactor>
</comment>
<keyword evidence="9 12" id="KW-0560">Oxidoreductase</keyword>
<evidence type="ECO:0000256" key="4">
    <source>
        <dbReference type="ARBA" id="ARBA00022630"/>
    </source>
</evidence>
<keyword evidence="3 12" id="KW-0349">Heme</keyword>
<dbReference type="SUPFAM" id="SSF52343">
    <property type="entry name" value="Ferredoxin reductase-like, C-terminal NADP-linked domain"/>
    <property type="match status" value="1"/>
</dbReference>
<reference evidence="15 16" key="1">
    <citation type="submission" date="2021-05" db="EMBL/GenBank/DDBJ databases">
        <title>Direct Submission.</title>
        <authorList>
            <person name="Li K."/>
            <person name="Gao J."/>
        </authorList>
    </citation>
    <scope>NUCLEOTIDE SEQUENCE [LARGE SCALE GENOMIC DNA]</scope>
    <source>
        <strain evidence="15 16">Mg02</strain>
    </source>
</reference>
<evidence type="ECO:0000256" key="12">
    <source>
        <dbReference type="PIRNR" id="PIRNR000209"/>
    </source>
</evidence>
<evidence type="ECO:0000256" key="3">
    <source>
        <dbReference type="ARBA" id="ARBA00022617"/>
    </source>
</evidence>
<keyword evidence="5 12" id="KW-0288">FMN</keyword>
<evidence type="ECO:0000256" key="7">
    <source>
        <dbReference type="ARBA" id="ARBA00022827"/>
    </source>
</evidence>
<comment type="cofactor">
    <cofactor evidence="12">
        <name>FAD</name>
        <dbReference type="ChEBI" id="CHEBI:57692"/>
    </cofactor>
    <cofactor evidence="12">
        <name>FMN</name>
        <dbReference type="ChEBI" id="CHEBI:58210"/>
    </cofactor>
</comment>
<sequence length="1064" mass="113351">MTTTTPETLPIPEPPGLPLLGHLLDLSSDLGELVELARRTGPIMRMRLPGQSLIVVTGGDLVAELSDQTRFRKNVHQDLEYLRALAGDGLFTAYGDEPNWRKAHDVLLPAFSLGAMRGYHATMLGVARSLTASWDRAAAAGTEVDVAADMTRLTFDTIGLCGFGFDFDSFGAPDPHPFVAALARALEHAQKHSARPPGTGLLFAGADRAFHRDIAYMGEVVDEVVRARRASGDTSTDDLLGRMLHTPDPVTGEPLDDVNIRHQVITFLVAGHETTSGALSFALYHLVKHPEALARARAETDALWGDTDRPDPGHDDVGRLRYLRQVLNESLRLWPTAPAYAVEPLEDTVIGGRHRVSRGETLLVLTPGLHRDPGWGDNVELFDPERFSPERESERPAHLFKPFGSGERACIGRQFALHEAVLVLGLLVHRFRFLDHAHYRLKVKETLTIKPDGFTLRLRRRTAADRLRAPAPAADAPAAVGGAARRAPGTALNVLYGSNLGTCAGLARDLAADAAEAGFTPRVASLDGAVGDLGPGPVLIVTASYNGRPTDDAAAFLEWLPTLPADGLEGVRYAVLGVGDRNWSATYQRVPALVDDLLHAAGAERLADRAAADTSGDFTTAVADWSARALGALLDAYGEPAGPGAGPGAAADPEAAGAPPYTLVDAPATALDGLAERYGLRPMRVLETGDLADTAHPAGRPKRFVRLELPAGTSYRTGDHLAVLPRNPDALVGRVAARFGVDPGRTVRLEPRGGTRSPLPVDRPVALGELLAGAVELQAPATREQVRTLADHTPCPFTSRALADLAGAPDAAERIAGRSVLDLLEEHPACALPFEHYLGMLAPLAPRSYSVSSGAAAAPGTVDLMVSPLTAPHRSGKGRYLGTASHFMAALEPGDEVRARVLPAADAFRVPEEPDVPVIMVAAGTGLAPFRGAVADRVHRGVRGRALLYFGCDHPDADYLYREELEAAERAGAVRLRPVFSAAPREGARFVQDRILAEADEVLGLLEAGGRVFVCGDGRAMAPGVRAAFVRIRREAAGCGEEEARAWLDGLIGRGRHTEDVWAG</sequence>
<evidence type="ECO:0000259" key="13">
    <source>
        <dbReference type="PROSITE" id="PS50902"/>
    </source>
</evidence>
<dbReference type="PROSITE" id="PS00086">
    <property type="entry name" value="CYTOCHROME_P450"/>
    <property type="match status" value="1"/>
</dbReference>
<dbReference type="PIRSF" id="PIRSF000209">
    <property type="entry name" value="Bifunctional_P450_P450R"/>
    <property type="match status" value="1"/>
</dbReference>
<keyword evidence="4 12" id="KW-0285">Flavoprotein</keyword>
<keyword evidence="16" id="KW-1185">Reference proteome</keyword>
<dbReference type="EC" id="1.14.14.1" evidence="12"/>
<dbReference type="InterPro" id="IPR008254">
    <property type="entry name" value="Flavodoxin/NO_synth"/>
</dbReference>
<dbReference type="PANTHER" id="PTHR19384">
    <property type="entry name" value="NITRIC OXIDE SYNTHASE-RELATED"/>
    <property type="match status" value="1"/>
</dbReference>
<dbReference type="InterPro" id="IPR023206">
    <property type="entry name" value="Bifunctional_P450_P450_red"/>
</dbReference>
<dbReference type="CDD" id="cd06206">
    <property type="entry name" value="bifunctional_CYPOR"/>
    <property type="match status" value="1"/>
</dbReference>
<evidence type="ECO:0000256" key="11">
    <source>
        <dbReference type="ARBA" id="ARBA00023033"/>
    </source>
</evidence>
<evidence type="ECO:0000256" key="5">
    <source>
        <dbReference type="ARBA" id="ARBA00022643"/>
    </source>
</evidence>
<keyword evidence="6 12" id="KW-0479">Metal-binding</keyword>
<dbReference type="PROSITE" id="PS51384">
    <property type="entry name" value="FAD_FR"/>
    <property type="match status" value="1"/>
</dbReference>
<dbReference type="EMBL" id="CP074133">
    <property type="protein sequence ID" value="QUX20206.1"/>
    <property type="molecule type" value="Genomic_DNA"/>
</dbReference>
<evidence type="ECO:0000313" key="15">
    <source>
        <dbReference type="EMBL" id="QUX20206.1"/>
    </source>
</evidence>
<dbReference type="PRINTS" id="PR00463">
    <property type="entry name" value="EP450I"/>
</dbReference>
<dbReference type="PANTHER" id="PTHR19384:SF17">
    <property type="entry name" value="NADPH--CYTOCHROME P450 REDUCTASE"/>
    <property type="match status" value="1"/>
</dbReference>
<evidence type="ECO:0000256" key="1">
    <source>
        <dbReference type="ARBA" id="ARBA00010018"/>
    </source>
</evidence>
<keyword evidence="8 12" id="KW-0521">NADP</keyword>
<feature type="domain" description="Flavodoxin-like" evidence="13">
    <location>
        <begin position="492"/>
        <end position="630"/>
    </location>
</feature>
<dbReference type="Pfam" id="PF00667">
    <property type="entry name" value="FAD_binding_1"/>
    <property type="match status" value="1"/>
</dbReference>
<dbReference type="SUPFAM" id="SSF52218">
    <property type="entry name" value="Flavoproteins"/>
    <property type="match status" value="1"/>
</dbReference>
<keyword evidence="10 12" id="KW-0408">Iron</keyword>
<dbReference type="Pfam" id="PF00258">
    <property type="entry name" value="Flavodoxin_1"/>
    <property type="match status" value="1"/>
</dbReference>
<gene>
    <name evidence="15" type="ORF">KGD84_16815</name>
</gene>
<dbReference type="InterPro" id="IPR002401">
    <property type="entry name" value="Cyt_P450_E_grp-I"/>
</dbReference>
<dbReference type="PRINTS" id="PR00385">
    <property type="entry name" value="P450"/>
</dbReference>
<dbReference type="Pfam" id="PF00175">
    <property type="entry name" value="NAD_binding_1"/>
    <property type="match status" value="1"/>
</dbReference>
<dbReference type="Gene3D" id="2.40.30.10">
    <property type="entry name" value="Translation factors"/>
    <property type="match status" value="1"/>
</dbReference>
<dbReference type="InterPro" id="IPR017972">
    <property type="entry name" value="Cyt_P450_CS"/>
</dbReference>
<comment type="similarity">
    <text evidence="1 12">In the N-terminal section; belongs to the cytochrome P450 family.</text>
</comment>
<evidence type="ECO:0000256" key="10">
    <source>
        <dbReference type="ARBA" id="ARBA00023004"/>
    </source>
</evidence>
<dbReference type="Gene3D" id="1.20.990.10">
    <property type="entry name" value="NADPH-cytochrome p450 Reductase, Chain A, domain 3"/>
    <property type="match status" value="1"/>
</dbReference>
<keyword evidence="11 12" id="KW-0503">Monooxygenase</keyword>
<evidence type="ECO:0000256" key="9">
    <source>
        <dbReference type="ARBA" id="ARBA00023002"/>
    </source>
</evidence>
<protein>
    <recommendedName>
        <fullName evidence="12">Bifunctional cytochrome P450/NADPH--P450 reductase</fullName>
    </recommendedName>
    <domain>
        <recommendedName>
            <fullName evidence="12">Cytochrome P450</fullName>
            <ecNumber evidence="12">1.14.14.1</ecNumber>
        </recommendedName>
    </domain>
    <domain>
        <recommendedName>
            <fullName evidence="12">NADPH--cytochrome P450 reductase</fullName>
            <ecNumber evidence="12">1.6.2.4</ecNumber>
        </recommendedName>
    </domain>
</protein>
<evidence type="ECO:0000256" key="6">
    <source>
        <dbReference type="ARBA" id="ARBA00022723"/>
    </source>
</evidence>
<evidence type="ECO:0000313" key="16">
    <source>
        <dbReference type="Proteomes" id="UP000676079"/>
    </source>
</evidence>
<dbReference type="InterPro" id="IPR023173">
    <property type="entry name" value="NADPH_Cyt_P450_Rdtase_alpha"/>
</dbReference>
<dbReference type="SUPFAM" id="SSF48264">
    <property type="entry name" value="Cytochrome P450"/>
    <property type="match status" value="1"/>
</dbReference>
<dbReference type="InterPro" id="IPR039261">
    <property type="entry name" value="FNR_nucleotide-bd"/>
</dbReference>
<dbReference type="InterPro" id="IPR017927">
    <property type="entry name" value="FAD-bd_FR_type"/>
</dbReference>
<keyword evidence="7 12" id="KW-0274">FAD</keyword>
<evidence type="ECO:0000259" key="14">
    <source>
        <dbReference type="PROSITE" id="PS51384"/>
    </source>
</evidence>